<dbReference type="GO" id="GO:0003677">
    <property type="term" value="F:DNA binding"/>
    <property type="evidence" value="ECO:0007669"/>
    <property type="project" value="UniProtKB-UniRule"/>
</dbReference>
<evidence type="ECO:0000256" key="2">
    <source>
        <dbReference type="ARBA" id="ARBA00023012"/>
    </source>
</evidence>
<keyword evidence="9" id="KW-1185">Reference proteome</keyword>
<evidence type="ECO:0000256" key="6">
    <source>
        <dbReference type="PROSITE-ProRule" id="PRU01091"/>
    </source>
</evidence>
<dbReference type="InterPro" id="IPR016032">
    <property type="entry name" value="Sig_transdc_resp-reg_C-effctor"/>
</dbReference>
<dbReference type="EMBL" id="FNVU01000006">
    <property type="protein sequence ID" value="SEG54186.1"/>
    <property type="molecule type" value="Genomic_DNA"/>
</dbReference>
<dbReference type="InterPro" id="IPR005158">
    <property type="entry name" value="BTAD"/>
</dbReference>
<feature type="domain" description="OmpR/PhoB-type" evidence="7">
    <location>
        <begin position="1"/>
        <end position="97"/>
    </location>
</feature>
<evidence type="ECO:0000256" key="3">
    <source>
        <dbReference type="ARBA" id="ARBA00023015"/>
    </source>
</evidence>
<dbReference type="Gene3D" id="1.25.40.10">
    <property type="entry name" value="Tetratricopeptide repeat domain"/>
    <property type="match status" value="1"/>
</dbReference>
<dbReference type="PROSITE" id="PS51755">
    <property type="entry name" value="OMPR_PHOB"/>
    <property type="match status" value="1"/>
</dbReference>
<keyword evidence="4 6" id="KW-0238">DNA-binding</keyword>
<dbReference type="OrthoDB" id="4336084at2"/>
<proteinExistence type="inferred from homology"/>
<dbReference type="SMART" id="SM00862">
    <property type="entry name" value="Trans_reg_C"/>
    <property type="match status" value="1"/>
</dbReference>
<keyword evidence="2" id="KW-0902">Two-component regulatory system</keyword>
<dbReference type="SUPFAM" id="SSF46894">
    <property type="entry name" value="C-terminal effector domain of the bipartite response regulators"/>
    <property type="match status" value="1"/>
</dbReference>
<dbReference type="Pfam" id="PF00486">
    <property type="entry name" value="Trans_reg_C"/>
    <property type="match status" value="1"/>
</dbReference>
<evidence type="ECO:0000256" key="4">
    <source>
        <dbReference type="ARBA" id="ARBA00023125"/>
    </source>
</evidence>
<evidence type="ECO:0000256" key="5">
    <source>
        <dbReference type="ARBA" id="ARBA00023163"/>
    </source>
</evidence>
<dbReference type="Pfam" id="PF03704">
    <property type="entry name" value="BTAD"/>
    <property type="match status" value="1"/>
</dbReference>
<dbReference type="GO" id="GO:0006355">
    <property type="term" value="P:regulation of DNA-templated transcription"/>
    <property type="evidence" value="ECO:0007669"/>
    <property type="project" value="InterPro"/>
</dbReference>
<comment type="similarity">
    <text evidence="1">Belongs to the AfsR/DnrI/RedD regulatory family.</text>
</comment>
<dbReference type="InterPro" id="IPR027417">
    <property type="entry name" value="P-loop_NTPase"/>
</dbReference>
<dbReference type="CDD" id="cd15831">
    <property type="entry name" value="BTAD"/>
    <property type="match status" value="1"/>
</dbReference>
<dbReference type="PRINTS" id="PR00364">
    <property type="entry name" value="DISEASERSIST"/>
</dbReference>
<dbReference type="Gene3D" id="3.40.50.300">
    <property type="entry name" value="P-loop containing nucleotide triphosphate hydrolases"/>
    <property type="match status" value="1"/>
</dbReference>
<dbReference type="Gene3D" id="1.10.10.10">
    <property type="entry name" value="Winged helix-like DNA-binding domain superfamily/Winged helix DNA-binding domain"/>
    <property type="match status" value="1"/>
</dbReference>
<dbReference type="PANTHER" id="PTHR35807:SF1">
    <property type="entry name" value="TRANSCRIPTIONAL REGULATOR REDD"/>
    <property type="match status" value="1"/>
</dbReference>
<sequence length="600" mass="64106">MTPTPPAPLLECRAFGELTVLAGRAPVVLGGPKQRLLLAVLMCHANSPVRTDELIEALWSGRPPRTARKNLQAYVSRLRKVFGERLEHSPGGYRLRLDAATSDLLRFEQLARAGRQSAREGSTGSGTGTGTAVELLDRALGVWQGPPLAEFAGTPAVSDTADRLQELYLSALEDWAELAIEAGRPAPVLARLEDHVHAYVLRERLAAAWMRALALAGRPSEALAHFGFVRQALARELGVPPGSTLSRLHTRLLRGEPVGPPPGPAFRPVGNQLPRDIPDFVGRAAEVHRLVAQVGGADHGVVVVSGPVGSGKSALAVHSAHVLADRFPDGGLVVELGARPLDEVLADLLGVVGLTASAARGAYSTARALAQWRAWVSARRLLVILDDAAGEDVIRALLPGTGASGVIVTSRSRLSGVEGVLRVDLPPLDEAEGVELLGRIIGVGRVMADPESARRLVGCCEGAPLAVRIAGAKLNVLRHVRLHDYADRMCRAPRLLDEMAVGDLALRDRYETFHRGLTPRQREAYRRLVTLSPPFEHGQVIAALADSPHTAQLALESLVECNLLDVPDGEVSAHCTAYRMSSFAYRFGRERTTAAAGPPP</sequence>
<dbReference type="GO" id="GO:0043531">
    <property type="term" value="F:ADP binding"/>
    <property type="evidence" value="ECO:0007669"/>
    <property type="project" value="InterPro"/>
</dbReference>
<dbReference type="SMART" id="SM01043">
    <property type="entry name" value="BTAD"/>
    <property type="match status" value="1"/>
</dbReference>
<protein>
    <submittedName>
        <fullName evidence="8">DNA-binding transcriptional activator of the SARP family</fullName>
    </submittedName>
</protein>
<dbReference type="PANTHER" id="PTHR35807">
    <property type="entry name" value="TRANSCRIPTIONAL REGULATOR REDD-RELATED"/>
    <property type="match status" value="1"/>
</dbReference>
<dbReference type="InterPro" id="IPR011990">
    <property type="entry name" value="TPR-like_helical_dom_sf"/>
</dbReference>
<dbReference type="AlphaFoldDB" id="A0A1H6B250"/>
<evidence type="ECO:0000259" key="7">
    <source>
        <dbReference type="PROSITE" id="PS51755"/>
    </source>
</evidence>
<dbReference type="SUPFAM" id="SSF52540">
    <property type="entry name" value="P-loop containing nucleoside triphosphate hydrolases"/>
    <property type="match status" value="1"/>
</dbReference>
<feature type="DNA-binding region" description="OmpR/PhoB-type" evidence="6">
    <location>
        <begin position="1"/>
        <end position="97"/>
    </location>
</feature>
<name>A0A1H6B250_9ACTN</name>
<evidence type="ECO:0000313" key="8">
    <source>
        <dbReference type="EMBL" id="SEG54186.1"/>
    </source>
</evidence>
<dbReference type="Proteomes" id="UP000236754">
    <property type="component" value="Unassembled WGS sequence"/>
</dbReference>
<dbReference type="RefSeq" id="WP_160145040.1">
    <property type="nucleotide sequence ID" value="NZ_FNVU01000006.1"/>
</dbReference>
<dbReference type="InterPro" id="IPR001867">
    <property type="entry name" value="OmpR/PhoB-type_DNA-bd"/>
</dbReference>
<dbReference type="InterPro" id="IPR036388">
    <property type="entry name" value="WH-like_DNA-bd_sf"/>
</dbReference>
<accession>A0A1H6B250</accession>
<keyword evidence="3" id="KW-0805">Transcription regulation</keyword>
<evidence type="ECO:0000256" key="1">
    <source>
        <dbReference type="ARBA" id="ARBA00005820"/>
    </source>
</evidence>
<evidence type="ECO:0000313" key="9">
    <source>
        <dbReference type="Proteomes" id="UP000236754"/>
    </source>
</evidence>
<dbReference type="SUPFAM" id="SSF48452">
    <property type="entry name" value="TPR-like"/>
    <property type="match status" value="1"/>
</dbReference>
<dbReference type="InterPro" id="IPR051677">
    <property type="entry name" value="AfsR-DnrI-RedD_regulator"/>
</dbReference>
<organism evidence="8 9">
    <name type="scientific">Actinacidiphila yanglinensis</name>
    <dbReference type="NCBI Taxonomy" id="310779"/>
    <lineage>
        <taxon>Bacteria</taxon>
        <taxon>Bacillati</taxon>
        <taxon>Actinomycetota</taxon>
        <taxon>Actinomycetes</taxon>
        <taxon>Kitasatosporales</taxon>
        <taxon>Streptomycetaceae</taxon>
        <taxon>Actinacidiphila</taxon>
    </lineage>
</organism>
<gene>
    <name evidence="8" type="ORF">SAMN05216223_106108</name>
</gene>
<dbReference type="GO" id="GO:0000160">
    <property type="term" value="P:phosphorelay signal transduction system"/>
    <property type="evidence" value="ECO:0007669"/>
    <property type="project" value="UniProtKB-KW"/>
</dbReference>
<reference evidence="8 9" key="1">
    <citation type="submission" date="2016-10" db="EMBL/GenBank/DDBJ databases">
        <authorList>
            <person name="de Groot N.N."/>
        </authorList>
    </citation>
    <scope>NUCLEOTIDE SEQUENCE [LARGE SCALE GENOMIC DNA]</scope>
    <source>
        <strain evidence="8 9">CGMCC 4.2023</strain>
    </source>
</reference>
<keyword evidence="5" id="KW-0804">Transcription</keyword>